<evidence type="ECO:0000256" key="1">
    <source>
        <dbReference type="ARBA" id="ARBA00001938"/>
    </source>
</evidence>
<dbReference type="SUPFAM" id="SSF51230">
    <property type="entry name" value="Single hybrid motif"/>
    <property type="match status" value="2"/>
</dbReference>
<evidence type="ECO:0000256" key="5">
    <source>
        <dbReference type="ARBA" id="ARBA00023315"/>
    </source>
</evidence>
<dbReference type="PANTHER" id="PTHR43178">
    <property type="entry name" value="DIHYDROLIPOAMIDE ACETYLTRANSFERASE COMPONENT OF PYRUVATE DEHYDROGENASE COMPLEX"/>
    <property type="match status" value="1"/>
</dbReference>
<dbReference type="GO" id="GO:0016407">
    <property type="term" value="F:acetyltransferase activity"/>
    <property type="evidence" value="ECO:0007669"/>
    <property type="project" value="TreeGrafter"/>
</dbReference>
<keyword evidence="4 6" id="KW-0450">Lipoyl</keyword>
<dbReference type="Pfam" id="PF02817">
    <property type="entry name" value="E3_binding"/>
    <property type="match status" value="1"/>
</dbReference>
<dbReference type="Pfam" id="PF00364">
    <property type="entry name" value="Biotin_lipoyl"/>
    <property type="match status" value="2"/>
</dbReference>
<keyword evidence="5 6" id="KW-0012">Acyltransferase</keyword>
<dbReference type="AlphaFoldDB" id="A0AAJ1HU69"/>
<dbReference type="Proteomes" id="UP001220670">
    <property type="component" value="Unassembled WGS sequence"/>
</dbReference>
<proteinExistence type="inferred from homology"/>
<reference evidence="9" key="1">
    <citation type="submission" date="2023-01" db="EMBL/GenBank/DDBJ databases">
        <title>Genome analysis of 13 Lactobacillus isolated from gut of wild boar.</title>
        <authorList>
            <person name="Papp P."/>
            <person name="Libisch B."/>
            <person name="Nagy T."/>
            <person name="Olasz F."/>
        </authorList>
    </citation>
    <scope>NUCLEOTIDE SEQUENCE</scope>
    <source>
        <strain evidence="9">F146</strain>
    </source>
</reference>
<dbReference type="EMBL" id="JAQONE010000022">
    <property type="protein sequence ID" value="MDC2829805.1"/>
    <property type="molecule type" value="Genomic_DNA"/>
</dbReference>
<organism evidence="9 10">
    <name type="scientific">Limosilactobacillus mucosae</name>
    <name type="common">Lactobacillus mucosae</name>
    <dbReference type="NCBI Taxonomy" id="97478"/>
    <lineage>
        <taxon>Bacteria</taxon>
        <taxon>Bacillati</taxon>
        <taxon>Bacillota</taxon>
        <taxon>Bacilli</taxon>
        <taxon>Lactobacillales</taxon>
        <taxon>Lactobacillaceae</taxon>
        <taxon>Limosilactobacillus</taxon>
    </lineage>
</organism>
<dbReference type="Gene3D" id="2.40.50.100">
    <property type="match status" value="2"/>
</dbReference>
<dbReference type="InterPro" id="IPR023213">
    <property type="entry name" value="CAT-like_dom_sf"/>
</dbReference>
<dbReference type="FunFam" id="3.30.559.10:FF:000007">
    <property type="entry name" value="Dihydrolipoamide acetyltransferase component of pyruvate dehydrogenase complex"/>
    <property type="match status" value="1"/>
</dbReference>
<dbReference type="PROSITE" id="PS51826">
    <property type="entry name" value="PSBD"/>
    <property type="match status" value="1"/>
</dbReference>
<evidence type="ECO:0000256" key="2">
    <source>
        <dbReference type="ARBA" id="ARBA00007317"/>
    </source>
</evidence>
<comment type="similarity">
    <text evidence="2 6">Belongs to the 2-oxoacid dehydrogenase family.</text>
</comment>
<dbReference type="GO" id="GO:0031405">
    <property type="term" value="F:lipoic acid binding"/>
    <property type="evidence" value="ECO:0007669"/>
    <property type="project" value="TreeGrafter"/>
</dbReference>
<dbReference type="EC" id="2.3.1.-" evidence="6"/>
<dbReference type="Gene3D" id="4.10.320.10">
    <property type="entry name" value="E3-binding domain"/>
    <property type="match status" value="1"/>
</dbReference>
<dbReference type="InterPro" id="IPR000089">
    <property type="entry name" value="Biotin_lipoyl"/>
</dbReference>
<evidence type="ECO:0000259" key="7">
    <source>
        <dbReference type="PROSITE" id="PS50968"/>
    </source>
</evidence>
<dbReference type="SUPFAM" id="SSF47005">
    <property type="entry name" value="Peripheral subunit-binding domain of 2-oxo acid dehydrogenase complex"/>
    <property type="match status" value="1"/>
</dbReference>
<dbReference type="InterPro" id="IPR050743">
    <property type="entry name" value="2-oxoacid_DH_E2_comp"/>
</dbReference>
<dbReference type="InterPro" id="IPR036625">
    <property type="entry name" value="E3-bd_dom_sf"/>
</dbReference>
<comment type="caution">
    <text evidence="9">The sequence shown here is derived from an EMBL/GenBank/DDBJ whole genome shotgun (WGS) entry which is preliminary data.</text>
</comment>
<dbReference type="CDD" id="cd06849">
    <property type="entry name" value="lipoyl_domain"/>
    <property type="match status" value="2"/>
</dbReference>
<dbReference type="SUPFAM" id="SSF52777">
    <property type="entry name" value="CoA-dependent acyltransferases"/>
    <property type="match status" value="1"/>
</dbReference>
<dbReference type="GO" id="GO:0005737">
    <property type="term" value="C:cytoplasm"/>
    <property type="evidence" value="ECO:0007669"/>
    <property type="project" value="TreeGrafter"/>
</dbReference>
<sequence>MSKYEFKMPELGEGMAEGTIGEWHVKVGDDVAKDADMVEIENDKSTSEIPSPVDGKVTKINFEKGDDVKVGQVLIEFEVADGQGNVDESAASDAKSAPAAPAGGAEIYQFKMPELGEGMAEGTIGEWHVKVGDTIAKDADMVEIENDKSTSEIPSPVDGTVTKINFEKGDDVKVGQVLVELQVAAGQGNVEGDVAPAPAQEPAPAPAKAAPVATAPVPAAADHSLPVLAMPAVRRYAREKGAELTKIAGTGHHGQILKADVDAFLAGGAKAAPAASVAPAAAAASETPKAKPAAAVSVEQPALPKATPAWPEHEEKMTPVRRATAKAMIRSVQQAPMITVFEDVVVDKLWDHRKKYKELAKDHGVHLTFMAYMTKALAVILKEFPIFNSMVDMADEKIVYRDYINVGIATDTDRGLFVPNIKHADSMSLFDIAKQISANTAKAKDGKLSGDDMSHTSMSITNIGSIGGGFFTPIVNWPEVAILGMGKIVQEPVVEDGEIKVARVLKLSLTCDHRVIDGGTAQRAMNRLHELLSDPELLLMEG</sequence>
<evidence type="ECO:0000313" key="9">
    <source>
        <dbReference type="EMBL" id="MDC2829805.1"/>
    </source>
</evidence>
<feature type="domain" description="Peripheral subunit-binding (PSBD)" evidence="8">
    <location>
        <begin position="228"/>
        <end position="265"/>
    </location>
</feature>
<dbReference type="Gene3D" id="3.30.559.10">
    <property type="entry name" value="Chloramphenicol acetyltransferase-like domain"/>
    <property type="match status" value="1"/>
</dbReference>
<name>A0AAJ1HU69_LIMMU</name>
<evidence type="ECO:0000256" key="4">
    <source>
        <dbReference type="ARBA" id="ARBA00022823"/>
    </source>
</evidence>
<dbReference type="PROSITE" id="PS00189">
    <property type="entry name" value="LIPOYL"/>
    <property type="match status" value="2"/>
</dbReference>
<evidence type="ECO:0000256" key="6">
    <source>
        <dbReference type="RuleBase" id="RU003423"/>
    </source>
</evidence>
<dbReference type="RefSeq" id="WP_272208951.1">
    <property type="nucleotide sequence ID" value="NZ_JAQOMV010000030.1"/>
</dbReference>
<evidence type="ECO:0000313" key="10">
    <source>
        <dbReference type="Proteomes" id="UP001220670"/>
    </source>
</evidence>
<dbReference type="InterPro" id="IPR011053">
    <property type="entry name" value="Single_hybrid_motif"/>
</dbReference>
<protein>
    <recommendedName>
        <fullName evidence="6">Dihydrolipoamide acetyltransferase component of pyruvate dehydrogenase complex</fullName>
        <ecNumber evidence="6">2.3.1.-</ecNumber>
    </recommendedName>
</protein>
<dbReference type="InterPro" id="IPR004167">
    <property type="entry name" value="PSBD"/>
</dbReference>
<dbReference type="Pfam" id="PF00198">
    <property type="entry name" value="2-oxoacid_dh"/>
    <property type="match status" value="1"/>
</dbReference>
<dbReference type="InterPro" id="IPR001078">
    <property type="entry name" value="2-oxoacid_DH_actylTfrase"/>
</dbReference>
<dbReference type="PROSITE" id="PS50968">
    <property type="entry name" value="BIOTINYL_LIPOYL"/>
    <property type="match status" value="2"/>
</dbReference>
<feature type="domain" description="Lipoyl-binding" evidence="7">
    <location>
        <begin position="3"/>
        <end position="78"/>
    </location>
</feature>
<dbReference type="InterPro" id="IPR003016">
    <property type="entry name" value="2-oxoA_DH_lipoyl-BS"/>
</dbReference>
<gene>
    <name evidence="9" type="ORF">PO250_05715</name>
</gene>
<evidence type="ECO:0000259" key="8">
    <source>
        <dbReference type="PROSITE" id="PS51826"/>
    </source>
</evidence>
<feature type="domain" description="Lipoyl-binding" evidence="7">
    <location>
        <begin position="107"/>
        <end position="182"/>
    </location>
</feature>
<keyword evidence="3 6" id="KW-0808">Transferase</keyword>
<evidence type="ECO:0000256" key="3">
    <source>
        <dbReference type="ARBA" id="ARBA00022679"/>
    </source>
</evidence>
<accession>A0AAJ1HU69</accession>
<dbReference type="PANTHER" id="PTHR43178:SF5">
    <property type="entry name" value="LIPOAMIDE ACYLTRANSFERASE COMPONENT OF BRANCHED-CHAIN ALPHA-KETO ACID DEHYDROGENASE COMPLEX, MITOCHONDRIAL"/>
    <property type="match status" value="1"/>
</dbReference>
<comment type="cofactor">
    <cofactor evidence="1 6">
        <name>(R)-lipoate</name>
        <dbReference type="ChEBI" id="CHEBI:83088"/>
    </cofactor>
</comment>